<name>A0A2H0UL10_9BACT</name>
<dbReference type="InterPro" id="IPR006644">
    <property type="entry name" value="Cadg"/>
</dbReference>
<dbReference type="Proteomes" id="UP000229526">
    <property type="component" value="Unassembled WGS sequence"/>
</dbReference>
<dbReference type="GO" id="GO:0007156">
    <property type="term" value="P:homophilic cell adhesion via plasma membrane adhesion molecules"/>
    <property type="evidence" value="ECO:0007669"/>
    <property type="project" value="InterPro"/>
</dbReference>
<dbReference type="GO" id="GO:0005509">
    <property type="term" value="F:calcium ion binding"/>
    <property type="evidence" value="ECO:0007669"/>
    <property type="project" value="InterPro"/>
</dbReference>
<evidence type="ECO:0000313" key="5">
    <source>
        <dbReference type="EMBL" id="PIR87081.1"/>
    </source>
</evidence>
<evidence type="ECO:0000256" key="2">
    <source>
        <dbReference type="SAM" id="Phobius"/>
    </source>
</evidence>
<evidence type="ECO:0000256" key="1">
    <source>
        <dbReference type="SAM" id="MobiDB-lite"/>
    </source>
</evidence>
<organism evidence="5 6">
    <name type="scientific">Candidatus Harrisonbacteria bacterium CG10_big_fil_rev_8_21_14_0_10_49_15</name>
    <dbReference type="NCBI Taxonomy" id="1974587"/>
    <lineage>
        <taxon>Bacteria</taxon>
        <taxon>Candidatus Harrisoniibacteriota</taxon>
    </lineage>
</organism>
<dbReference type="SUPFAM" id="SSF49313">
    <property type="entry name" value="Cadherin-like"/>
    <property type="match status" value="4"/>
</dbReference>
<dbReference type="Pfam" id="PF05345">
    <property type="entry name" value="He_PIG"/>
    <property type="match status" value="1"/>
</dbReference>
<evidence type="ECO:0000313" key="6">
    <source>
        <dbReference type="Proteomes" id="UP000229526"/>
    </source>
</evidence>
<proteinExistence type="predicted"/>
<comment type="caution">
    <text evidence="5">The sequence shown here is derived from an EMBL/GenBank/DDBJ whole genome shotgun (WGS) entry which is preliminary data.</text>
</comment>
<gene>
    <name evidence="5" type="ORF">COU11_02525</name>
</gene>
<feature type="domain" description="Cadherin" evidence="4">
    <location>
        <begin position="319"/>
        <end position="405"/>
    </location>
</feature>
<evidence type="ECO:0000256" key="3">
    <source>
        <dbReference type="SAM" id="SignalP"/>
    </source>
</evidence>
<keyword evidence="2" id="KW-0472">Membrane</keyword>
<keyword evidence="2" id="KW-0812">Transmembrane</keyword>
<feature type="signal peptide" evidence="3">
    <location>
        <begin position="1"/>
        <end position="26"/>
    </location>
</feature>
<dbReference type="SMART" id="SM00736">
    <property type="entry name" value="CADG"/>
    <property type="match status" value="3"/>
</dbReference>
<feature type="chain" id="PRO_5013601185" description="Cadherin domain-containing protein" evidence="3">
    <location>
        <begin position="27"/>
        <end position="636"/>
    </location>
</feature>
<sequence length="636" mass="68506">MKMKFKKLFAFSLALAMVFQYAPALAAYNTGTGSAVDTSYNTGSGTQNTTYNTGSGSSVTDSSYNVGSGSAVSSSYNTGSGSAVQDDSTYNTGSGSAVQDDSTYNTGSGSAVTTTYNTGAGSAVNSDYNTGTGTEVTTNYNTGSGSAVTTTYNTGTGTAIYACNDGIDNDGDGLVDLNDPGCVSSTDTSEQNVVVQNNPPIWNQVSNRTVNVGQGLNINVSAFDPDGDALTYSSVTLPANSSFNATTRLFSFTPSSGQAGNTYQVTLRVSDGVNSPVQMSFTVFVNQNQQPPFDDNDAPLCTFVNSRTVDVNDTVSFFVNAFDPDGDNLTFSVSDRPSNSSLNSSTGFFSFSPSRSQEGNTYFLQFTARDPEGLSCTTSAQIRVFEDDDDDDFDFDDDDLEWPFFSTQRLDVGENFDRTFRVRDHNSRVDYDASNLPSGADYDDNGRFEWRPRSNQEGTWFITFRAERDGDRATRTVRFEVGDDDFDDDDDFNRRPVFISSPQTAAVVNRVYQYDANAFDQDGDTLRYSLARAPSGASIDQNTGFVTWVPTLSDAGRSFQFTVQVTDRRTSPVDQSFTVFVQPQGQVLGTSDTPGFPNTGAGGSAMNRMLLPLSLVAALSALGLFLLRRMNASRVR</sequence>
<dbReference type="InterPro" id="IPR015919">
    <property type="entry name" value="Cadherin-like_sf"/>
</dbReference>
<dbReference type="PROSITE" id="PS50268">
    <property type="entry name" value="CADHERIN_2"/>
    <property type="match status" value="1"/>
</dbReference>
<accession>A0A2H0UL10</accession>
<keyword evidence="3" id="KW-0732">Signal</keyword>
<protein>
    <recommendedName>
        <fullName evidence="4">Cadherin domain-containing protein</fullName>
    </recommendedName>
</protein>
<evidence type="ECO:0000259" key="4">
    <source>
        <dbReference type="PROSITE" id="PS50268"/>
    </source>
</evidence>
<dbReference type="InterPro" id="IPR013783">
    <property type="entry name" value="Ig-like_fold"/>
</dbReference>
<dbReference type="GO" id="GO:0016020">
    <property type="term" value="C:membrane"/>
    <property type="evidence" value="ECO:0007669"/>
    <property type="project" value="InterPro"/>
</dbReference>
<dbReference type="InterPro" id="IPR002126">
    <property type="entry name" value="Cadherin-like_dom"/>
</dbReference>
<feature type="region of interest" description="Disordered" evidence="1">
    <location>
        <begin position="73"/>
        <end position="109"/>
    </location>
</feature>
<dbReference type="AlphaFoldDB" id="A0A2H0UL10"/>
<feature type="transmembrane region" description="Helical" evidence="2">
    <location>
        <begin position="609"/>
        <end position="627"/>
    </location>
</feature>
<dbReference type="Gene3D" id="2.60.40.10">
    <property type="entry name" value="Immunoglobulins"/>
    <property type="match status" value="4"/>
</dbReference>
<reference evidence="6" key="1">
    <citation type="submission" date="2017-09" db="EMBL/GenBank/DDBJ databases">
        <title>Depth-based differentiation of microbial function through sediment-hosted aquifers and enrichment of novel symbionts in the deep terrestrial subsurface.</title>
        <authorList>
            <person name="Probst A.J."/>
            <person name="Ladd B."/>
            <person name="Jarett J.K."/>
            <person name="Geller-Mcgrath D.E."/>
            <person name="Sieber C.M.K."/>
            <person name="Emerson J.B."/>
            <person name="Anantharaman K."/>
            <person name="Thomas B.C."/>
            <person name="Malmstrom R."/>
            <person name="Stieglmeier M."/>
            <person name="Klingl A."/>
            <person name="Woyke T."/>
            <person name="Ryan C.M."/>
            <person name="Banfield J.F."/>
        </authorList>
    </citation>
    <scope>NUCLEOTIDE SEQUENCE [LARGE SCALE GENOMIC DNA]</scope>
</reference>
<dbReference type="EMBL" id="PFBD01000020">
    <property type="protein sequence ID" value="PIR87081.1"/>
    <property type="molecule type" value="Genomic_DNA"/>
</dbReference>
<dbReference type="Pfam" id="PF17963">
    <property type="entry name" value="Big_9"/>
    <property type="match status" value="2"/>
</dbReference>
<keyword evidence="2" id="KW-1133">Transmembrane helix</keyword>